<dbReference type="Pfam" id="PF08447">
    <property type="entry name" value="PAS_3"/>
    <property type="match status" value="1"/>
</dbReference>
<comment type="catalytic activity">
    <reaction evidence="1">
        <text>ATP + protein L-histidine = ADP + protein N-phospho-L-histidine.</text>
        <dbReference type="EC" id="2.7.13.3"/>
    </reaction>
</comment>
<dbReference type="Pfam" id="PF00512">
    <property type="entry name" value="HisKA"/>
    <property type="match status" value="1"/>
</dbReference>
<dbReference type="InterPro" id="IPR004358">
    <property type="entry name" value="Sig_transdc_His_kin-like_C"/>
</dbReference>
<proteinExistence type="predicted"/>
<dbReference type="SUPFAM" id="SSF47384">
    <property type="entry name" value="Homodimeric domain of signal transducing histidine kinase"/>
    <property type="match status" value="1"/>
</dbReference>
<organism evidence="11 12">
    <name type="scientific">Paraburkholderia fungorum</name>
    <dbReference type="NCBI Taxonomy" id="134537"/>
    <lineage>
        <taxon>Bacteria</taxon>
        <taxon>Pseudomonadati</taxon>
        <taxon>Pseudomonadota</taxon>
        <taxon>Betaproteobacteria</taxon>
        <taxon>Burkholderiales</taxon>
        <taxon>Burkholderiaceae</taxon>
        <taxon>Paraburkholderia</taxon>
    </lineage>
</organism>
<evidence type="ECO:0000256" key="6">
    <source>
        <dbReference type="PROSITE-ProRule" id="PRU00169"/>
    </source>
</evidence>
<dbReference type="InterPro" id="IPR005467">
    <property type="entry name" value="His_kinase_dom"/>
</dbReference>
<dbReference type="GO" id="GO:0000155">
    <property type="term" value="F:phosphorelay sensor kinase activity"/>
    <property type="evidence" value="ECO:0007669"/>
    <property type="project" value="InterPro"/>
</dbReference>
<dbReference type="InterPro" id="IPR036890">
    <property type="entry name" value="HATPase_C_sf"/>
</dbReference>
<dbReference type="SUPFAM" id="SSF55874">
    <property type="entry name" value="ATPase domain of HSP90 chaperone/DNA topoisomerase II/histidine kinase"/>
    <property type="match status" value="1"/>
</dbReference>
<dbReference type="Gene3D" id="3.30.450.20">
    <property type="entry name" value="PAS domain"/>
    <property type="match status" value="2"/>
</dbReference>
<dbReference type="InterPro" id="IPR013655">
    <property type="entry name" value="PAS_fold_3"/>
</dbReference>
<reference evidence="12" key="1">
    <citation type="submission" date="2016-10" db="EMBL/GenBank/DDBJ databases">
        <authorList>
            <person name="Varghese N."/>
        </authorList>
    </citation>
    <scope>NUCLEOTIDE SEQUENCE [LARGE SCALE GENOMIC DNA]</scope>
    <source>
        <strain evidence="12">GAS106B</strain>
    </source>
</reference>
<dbReference type="PANTHER" id="PTHR43047">
    <property type="entry name" value="TWO-COMPONENT HISTIDINE PROTEIN KINASE"/>
    <property type="match status" value="1"/>
</dbReference>
<dbReference type="InterPro" id="IPR000014">
    <property type="entry name" value="PAS"/>
</dbReference>
<evidence type="ECO:0000256" key="4">
    <source>
        <dbReference type="ARBA" id="ARBA00022679"/>
    </source>
</evidence>
<feature type="domain" description="PAC" evidence="10">
    <location>
        <begin position="345"/>
        <end position="397"/>
    </location>
</feature>
<keyword evidence="5" id="KW-0418">Kinase</keyword>
<dbReference type="Gene3D" id="3.30.565.10">
    <property type="entry name" value="Histidine kinase-like ATPase, C-terminal domain"/>
    <property type="match status" value="1"/>
</dbReference>
<dbReference type="SMART" id="SM00091">
    <property type="entry name" value="PAS"/>
    <property type="match status" value="2"/>
</dbReference>
<dbReference type="PROSITE" id="PS50110">
    <property type="entry name" value="RESPONSE_REGULATORY"/>
    <property type="match status" value="1"/>
</dbReference>
<dbReference type="SMART" id="SM00448">
    <property type="entry name" value="REC"/>
    <property type="match status" value="1"/>
</dbReference>
<evidence type="ECO:0000313" key="11">
    <source>
        <dbReference type="EMBL" id="SDR49103.1"/>
    </source>
</evidence>
<sequence>MEHARILIVEDDRIVARDIQQQLQRIGHTIVGMTARGEDALQLALDTTPDLVLMDVRLEGEIDGIEVARELRDCCHIPVVFLTAYADSETVKRAALAEPFGYILKPFEDLQLVTVVEMALYKHRAEARLRESERRYAITLSSIGDAVIATDCECRITFINAVAERLTGWQRSDALGRRFDEVFVAIDEANGLGIDDPVPRVLKSGTRTSTLTGTLLESLGGRRTPVEASVSPITDDRAKVEGVVVVFHDVSERRQAEQATWLRKTNARLEAAMCGSDIGVWEVDMPDGDVMSGRVHLTNIWERLGYGPAAETMTSAQYMQIIHPDDRGKTERAIEDYLGGKTASFELENRVMRADGAYRWMLVRGTALRNQQGLPVRFTGTVVDITELKRVQAELTEMMHGVRNVSNAIAHDLRTPLAELRSRLESLSVLRPGPDETFSEVDAALVDIDRVMAIFNALLRLAEIDSGIRRAGFVEGDIGDLVLEAAEFYLPVAELRNVSLSVECAGDLRAVADHLLIAQAVGNLIDNALKYAPVQGTIRVSATRNADGAISIAVADNGPGIPDAEKAKVTGRFYRGDASRGTPGVGLGLSLVAAVATLHGGSVAFTDNHPGTVATLLLTV</sequence>
<dbReference type="AlphaFoldDB" id="A0A1H1JGH3"/>
<dbReference type="RefSeq" id="WP_074771551.1">
    <property type="nucleotide sequence ID" value="NZ_FNKP01000003.1"/>
</dbReference>
<dbReference type="InterPro" id="IPR000700">
    <property type="entry name" value="PAS-assoc_C"/>
</dbReference>
<keyword evidence="12" id="KW-1185">Reference proteome</keyword>
<dbReference type="OrthoDB" id="9810730at2"/>
<dbReference type="CDD" id="cd00075">
    <property type="entry name" value="HATPase"/>
    <property type="match status" value="1"/>
</dbReference>
<dbReference type="Gene3D" id="3.40.50.2300">
    <property type="match status" value="1"/>
</dbReference>
<accession>A0A1H1JGH3</accession>
<evidence type="ECO:0000256" key="5">
    <source>
        <dbReference type="ARBA" id="ARBA00022777"/>
    </source>
</evidence>
<dbReference type="NCBIfam" id="TIGR00229">
    <property type="entry name" value="sensory_box"/>
    <property type="match status" value="2"/>
</dbReference>
<gene>
    <name evidence="11" type="ORF">SAMN05443245_6341</name>
</gene>
<keyword evidence="3 6" id="KW-0597">Phosphoprotein</keyword>
<evidence type="ECO:0000259" key="10">
    <source>
        <dbReference type="PROSITE" id="PS50113"/>
    </source>
</evidence>
<evidence type="ECO:0000259" key="9">
    <source>
        <dbReference type="PROSITE" id="PS50112"/>
    </source>
</evidence>
<feature type="domain" description="Response regulatory" evidence="8">
    <location>
        <begin position="5"/>
        <end position="120"/>
    </location>
</feature>
<dbReference type="GO" id="GO:0009927">
    <property type="term" value="F:histidine phosphotransfer kinase activity"/>
    <property type="evidence" value="ECO:0007669"/>
    <property type="project" value="TreeGrafter"/>
</dbReference>
<dbReference type="InterPro" id="IPR035965">
    <property type="entry name" value="PAS-like_dom_sf"/>
</dbReference>
<dbReference type="PROSITE" id="PS50112">
    <property type="entry name" value="PAS"/>
    <property type="match status" value="1"/>
</dbReference>
<dbReference type="SMART" id="SM00387">
    <property type="entry name" value="HATPase_c"/>
    <property type="match status" value="1"/>
</dbReference>
<evidence type="ECO:0000256" key="1">
    <source>
        <dbReference type="ARBA" id="ARBA00000085"/>
    </source>
</evidence>
<dbReference type="Gene3D" id="1.10.287.130">
    <property type="match status" value="1"/>
</dbReference>
<dbReference type="GO" id="GO:0005886">
    <property type="term" value="C:plasma membrane"/>
    <property type="evidence" value="ECO:0007669"/>
    <property type="project" value="TreeGrafter"/>
</dbReference>
<dbReference type="InterPro" id="IPR011006">
    <property type="entry name" value="CheY-like_superfamily"/>
</dbReference>
<dbReference type="CDD" id="cd17534">
    <property type="entry name" value="REC_DC-like"/>
    <property type="match status" value="1"/>
</dbReference>
<dbReference type="EMBL" id="FNKP01000003">
    <property type="protein sequence ID" value="SDR49103.1"/>
    <property type="molecule type" value="Genomic_DNA"/>
</dbReference>
<dbReference type="SUPFAM" id="SSF52172">
    <property type="entry name" value="CheY-like"/>
    <property type="match status" value="1"/>
</dbReference>
<dbReference type="Pfam" id="PF08448">
    <property type="entry name" value="PAS_4"/>
    <property type="match status" value="1"/>
</dbReference>
<protein>
    <recommendedName>
        <fullName evidence="2">histidine kinase</fullName>
        <ecNumber evidence="2">2.7.13.3</ecNumber>
    </recommendedName>
</protein>
<dbReference type="InterPro" id="IPR036097">
    <property type="entry name" value="HisK_dim/P_sf"/>
</dbReference>
<feature type="modified residue" description="4-aspartylphosphate" evidence="6">
    <location>
        <position position="55"/>
    </location>
</feature>
<dbReference type="PROSITE" id="PS50113">
    <property type="entry name" value="PAC"/>
    <property type="match status" value="2"/>
</dbReference>
<dbReference type="CDD" id="cd00130">
    <property type="entry name" value="PAS"/>
    <property type="match status" value="2"/>
</dbReference>
<dbReference type="SMART" id="SM00086">
    <property type="entry name" value="PAC"/>
    <property type="match status" value="2"/>
</dbReference>
<evidence type="ECO:0000256" key="3">
    <source>
        <dbReference type="ARBA" id="ARBA00022553"/>
    </source>
</evidence>
<dbReference type="PANTHER" id="PTHR43047:SF72">
    <property type="entry name" value="OSMOSENSING HISTIDINE PROTEIN KINASE SLN1"/>
    <property type="match status" value="1"/>
</dbReference>
<dbReference type="Pfam" id="PF02518">
    <property type="entry name" value="HATPase_c"/>
    <property type="match status" value="1"/>
</dbReference>
<dbReference type="PROSITE" id="PS50109">
    <property type="entry name" value="HIS_KIN"/>
    <property type="match status" value="1"/>
</dbReference>
<evidence type="ECO:0000259" key="7">
    <source>
        <dbReference type="PROSITE" id="PS50109"/>
    </source>
</evidence>
<name>A0A1H1JGH3_9BURK</name>
<dbReference type="InterPro" id="IPR003594">
    <property type="entry name" value="HATPase_dom"/>
</dbReference>
<dbReference type="SMART" id="SM00388">
    <property type="entry name" value="HisKA"/>
    <property type="match status" value="1"/>
</dbReference>
<dbReference type="EC" id="2.7.13.3" evidence="2"/>
<dbReference type="Gene3D" id="2.10.70.100">
    <property type="match status" value="1"/>
</dbReference>
<dbReference type="CDD" id="cd00082">
    <property type="entry name" value="HisKA"/>
    <property type="match status" value="1"/>
</dbReference>
<dbReference type="Pfam" id="PF00072">
    <property type="entry name" value="Response_reg"/>
    <property type="match status" value="1"/>
</dbReference>
<dbReference type="SUPFAM" id="SSF55785">
    <property type="entry name" value="PYP-like sensor domain (PAS domain)"/>
    <property type="match status" value="2"/>
</dbReference>
<evidence type="ECO:0000256" key="2">
    <source>
        <dbReference type="ARBA" id="ARBA00012438"/>
    </source>
</evidence>
<feature type="domain" description="PAC" evidence="10">
    <location>
        <begin position="209"/>
        <end position="262"/>
    </location>
</feature>
<dbReference type="PRINTS" id="PR00344">
    <property type="entry name" value="BCTRLSENSOR"/>
</dbReference>
<dbReference type="InterPro" id="IPR003661">
    <property type="entry name" value="HisK_dim/P_dom"/>
</dbReference>
<evidence type="ECO:0000259" key="8">
    <source>
        <dbReference type="PROSITE" id="PS50110"/>
    </source>
</evidence>
<dbReference type="InterPro" id="IPR013656">
    <property type="entry name" value="PAS_4"/>
</dbReference>
<keyword evidence="4" id="KW-0808">Transferase</keyword>
<evidence type="ECO:0000313" key="12">
    <source>
        <dbReference type="Proteomes" id="UP000183487"/>
    </source>
</evidence>
<dbReference type="InterPro" id="IPR001789">
    <property type="entry name" value="Sig_transdc_resp-reg_receiver"/>
</dbReference>
<feature type="domain" description="PAS" evidence="9">
    <location>
        <begin position="132"/>
        <end position="205"/>
    </location>
</feature>
<feature type="domain" description="Histidine kinase" evidence="7">
    <location>
        <begin position="408"/>
        <end position="620"/>
    </location>
</feature>
<dbReference type="Proteomes" id="UP000183487">
    <property type="component" value="Unassembled WGS sequence"/>
</dbReference>
<dbReference type="InterPro" id="IPR001610">
    <property type="entry name" value="PAC"/>
</dbReference>